<evidence type="ECO:0000313" key="2">
    <source>
        <dbReference type="Proteomes" id="UP000886501"/>
    </source>
</evidence>
<sequence length="350" mass="38380">MLAQASDWIVTLGFVFGGCCSNALTLEELTSKYPDVGHLLTFFQFLVVAVHGLPKHLTVTRWRGIPIPKFKSRQVPLSVYIVQVVLFCLLSILNNKAFSYFIPMPVHIIFRSGGLVISLLMGRVFLGRRYTTLQVMSVILVTLGVISTTLSGTKKPKSGIQTNLVPGVGDIYQYFTGIAILSVALVLSGLLGVVQDRAYSKFRGTGNTPWKESMFYLHFLSMPMFLALKGDITEQFYTLQQTSALSTSSLSFPSPIPIAFIILGLNVSTQLVCVAGVNRLTSRVSSLTVNLTLVVRKAVSLIISLTLFGDKIMDQQQELLLYGGAGLVFIGTVLYSVPNQQKRKAVDKVD</sequence>
<proteinExistence type="predicted"/>
<gene>
    <name evidence="1" type="ORF">BDM02DRAFT_3120381</name>
</gene>
<protein>
    <submittedName>
        <fullName evidence="1">UAA transporter</fullName>
    </submittedName>
</protein>
<organism evidence="1 2">
    <name type="scientific">Thelephora ganbajun</name>
    <name type="common">Ganba fungus</name>
    <dbReference type="NCBI Taxonomy" id="370292"/>
    <lineage>
        <taxon>Eukaryota</taxon>
        <taxon>Fungi</taxon>
        <taxon>Dikarya</taxon>
        <taxon>Basidiomycota</taxon>
        <taxon>Agaricomycotina</taxon>
        <taxon>Agaricomycetes</taxon>
        <taxon>Thelephorales</taxon>
        <taxon>Thelephoraceae</taxon>
        <taxon>Thelephora</taxon>
    </lineage>
</organism>
<dbReference type="Proteomes" id="UP000886501">
    <property type="component" value="Unassembled WGS sequence"/>
</dbReference>
<reference evidence="1" key="2">
    <citation type="journal article" date="2020" name="Nat. Commun.">
        <title>Large-scale genome sequencing of mycorrhizal fungi provides insights into the early evolution of symbiotic traits.</title>
        <authorList>
            <person name="Miyauchi S."/>
            <person name="Kiss E."/>
            <person name="Kuo A."/>
            <person name="Drula E."/>
            <person name="Kohler A."/>
            <person name="Sanchez-Garcia M."/>
            <person name="Morin E."/>
            <person name="Andreopoulos B."/>
            <person name="Barry K.W."/>
            <person name="Bonito G."/>
            <person name="Buee M."/>
            <person name="Carver A."/>
            <person name="Chen C."/>
            <person name="Cichocki N."/>
            <person name="Clum A."/>
            <person name="Culley D."/>
            <person name="Crous P.W."/>
            <person name="Fauchery L."/>
            <person name="Girlanda M."/>
            <person name="Hayes R.D."/>
            <person name="Keri Z."/>
            <person name="LaButti K."/>
            <person name="Lipzen A."/>
            <person name="Lombard V."/>
            <person name="Magnuson J."/>
            <person name="Maillard F."/>
            <person name="Murat C."/>
            <person name="Nolan M."/>
            <person name="Ohm R.A."/>
            <person name="Pangilinan J."/>
            <person name="Pereira M.F."/>
            <person name="Perotto S."/>
            <person name="Peter M."/>
            <person name="Pfister S."/>
            <person name="Riley R."/>
            <person name="Sitrit Y."/>
            <person name="Stielow J.B."/>
            <person name="Szollosi G."/>
            <person name="Zifcakova L."/>
            <person name="Stursova M."/>
            <person name="Spatafora J.W."/>
            <person name="Tedersoo L."/>
            <person name="Vaario L.M."/>
            <person name="Yamada A."/>
            <person name="Yan M."/>
            <person name="Wang P."/>
            <person name="Xu J."/>
            <person name="Bruns T."/>
            <person name="Baldrian P."/>
            <person name="Vilgalys R."/>
            <person name="Dunand C."/>
            <person name="Henrissat B."/>
            <person name="Grigoriev I.V."/>
            <person name="Hibbett D."/>
            <person name="Nagy L.G."/>
            <person name="Martin F.M."/>
        </authorList>
    </citation>
    <scope>NUCLEOTIDE SEQUENCE</scope>
    <source>
        <strain evidence="1">P2</strain>
    </source>
</reference>
<keyword evidence="2" id="KW-1185">Reference proteome</keyword>
<dbReference type="EMBL" id="MU118094">
    <property type="protein sequence ID" value="KAF9645346.1"/>
    <property type="molecule type" value="Genomic_DNA"/>
</dbReference>
<comment type="caution">
    <text evidence="1">The sequence shown here is derived from an EMBL/GenBank/DDBJ whole genome shotgun (WGS) entry which is preliminary data.</text>
</comment>
<name>A0ACB6Z867_THEGA</name>
<accession>A0ACB6Z867</accession>
<reference evidence="1" key="1">
    <citation type="submission" date="2019-10" db="EMBL/GenBank/DDBJ databases">
        <authorList>
            <consortium name="DOE Joint Genome Institute"/>
            <person name="Kuo A."/>
            <person name="Miyauchi S."/>
            <person name="Kiss E."/>
            <person name="Drula E."/>
            <person name="Kohler A."/>
            <person name="Sanchez-Garcia M."/>
            <person name="Andreopoulos B."/>
            <person name="Barry K.W."/>
            <person name="Bonito G."/>
            <person name="Buee M."/>
            <person name="Carver A."/>
            <person name="Chen C."/>
            <person name="Cichocki N."/>
            <person name="Clum A."/>
            <person name="Culley D."/>
            <person name="Crous P.W."/>
            <person name="Fauchery L."/>
            <person name="Girlanda M."/>
            <person name="Hayes R."/>
            <person name="Keri Z."/>
            <person name="Labutti K."/>
            <person name="Lipzen A."/>
            <person name="Lombard V."/>
            <person name="Magnuson J."/>
            <person name="Maillard F."/>
            <person name="Morin E."/>
            <person name="Murat C."/>
            <person name="Nolan M."/>
            <person name="Ohm R."/>
            <person name="Pangilinan J."/>
            <person name="Pereira M."/>
            <person name="Perotto S."/>
            <person name="Peter M."/>
            <person name="Riley R."/>
            <person name="Sitrit Y."/>
            <person name="Stielow B."/>
            <person name="Szollosi G."/>
            <person name="Zifcakova L."/>
            <person name="Stursova M."/>
            <person name="Spatafora J.W."/>
            <person name="Tedersoo L."/>
            <person name="Vaario L.-M."/>
            <person name="Yamada A."/>
            <person name="Yan M."/>
            <person name="Wang P."/>
            <person name="Xu J."/>
            <person name="Bruns T."/>
            <person name="Baldrian P."/>
            <person name="Vilgalys R."/>
            <person name="Henrissat B."/>
            <person name="Grigoriev I.V."/>
            <person name="Hibbett D."/>
            <person name="Nagy L.G."/>
            <person name="Martin F.M."/>
        </authorList>
    </citation>
    <scope>NUCLEOTIDE SEQUENCE</scope>
    <source>
        <strain evidence="1">P2</strain>
    </source>
</reference>
<evidence type="ECO:0000313" key="1">
    <source>
        <dbReference type="EMBL" id="KAF9645346.1"/>
    </source>
</evidence>